<name>A0AAU8HY15_9CAUD</name>
<gene>
    <name evidence="1" type="ORF">LDCGVIBL_CDS0135</name>
</gene>
<organism evidence="1">
    <name type="scientific">Rhizobium phage LG08</name>
    <dbReference type="NCBI Taxonomy" id="3129229"/>
    <lineage>
        <taxon>Viruses</taxon>
        <taxon>Duplodnaviria</taxon>
        <taxon>Heunggongvirae</taxon>
        <taxon>Uroviricota</taxon>
        <taxon>Caudoviricetes</taxon>
    </lineage>
</organism>
<sequence length="89" mass="10802">MYFFAKTDKFEIVEVLEGPRMSMRIEKVTDIYGLSHFRVQYQYSKKNNIWKNYTYFDYRKNSEGERNNGWFEKIGSARAQAKRRLKANN</sequence>
<proteinExistence type="predicted"/>
<protein>
    <submittedName>
        <fullName evidence="1">Uncharacterized protein</fullName>
    </submittedName>
</protein>
<reference evidence="1" key="1">
    <citation type="submission" date="2024-03" db="EMBL/GenBank/DDBJ databases">
        <authorList>
            <person name="Chantapakul B."/>
            <person name="Wang S."/>
        </authorList>
    </citation>
    <scope>NUCLEOTIDE SEQUENCE</scope>
</reference>
<accession>A0AAU8HY15</accession>
<evidence type="ECO:0000313" key="1">
    <source>
        <dbReference type="EMBL" id="XCI77493.1"/>
    </source>
</evidence>
<dbReference type="EMBL" id="PP429226">
    <property type="protein sequence ID" value="XCI77493.1"/>
    <property type="molecule type" value="Genomic_DNA"/>
</dbReference>